<keyword evidence="11" id="KW-1185">Reference proteome</keyword>
<protein>
    <submittedName>
        <fullName evidence="10">Substrate ABC transporter permease</fullName>
    </submittedName>
</protein>
<dbReference type="InterPro" id="IPR017871">
    <property type="entry name" value="ABC_transporter-like_CS"/>
</dbReference>
<dbReference type="SUPFAM" id="SSF52540">
    <property type="entry name" value="P-loop containing nucleoside triphosphate hydrolases"/>
    <property type="match status" value="1"/>
</dbReference>
<evidence type="ECO:0000256" key="6">
    <source>
        <dbReference type="ARBA" id="ARBA00023136"/>
    </source>
</evidence>
<dbReference type="GO" id="GO:0005524">
    <property type="term" value="F:ATP binding"/>
    <property type="evidence" value="ECO:0007669"/>
    <property type="project" value="UniProtKB-KW"/>
</dbReference>
<dbReference type="SUPFAM" id="SSF90123">
    <property type="entry name" value="ABC transporter transmembrane region"/>
    <property type="match status" value="1"/>
</dbReference>
<dbReference type="Proteomes" id="UP000516361">
    <property type="component" value="Chromosome"/>
</dbReference>
<dbReference type="PANTHER" id="PTHR43394">
    <property type="entry name" value="ATP-DEPENDENT PERMEASE MDL1, MITOCHONDRIAL"/>
    <property type="match status" value="1"/>
</dbReference>
<keyword evidence="6 7" id="KW-0472">Membrane</keyword>
<keyword evidence="4" id="KW-0067">ATP-binding</keyword>
<dbReference type="PANTHER" id="PTHR43394:SF1">
    <property type="entry name" value="ATP-BINDING CASSETTE SUB-FAMILY B MEMBER 10, MITOCHONDRIAL"/>
    <property type="match status" value="1"/>
</dbReference>
<dbReference type="PROSITE" id="PS50893">
    <property type="entry name" value="ABC_TRANSPORTER_2"/>
    <property type="match status" value="1"/>
</dbReference>
<feature type="transmembrane region" description="Helical" evidence="7">
    <location>
        <begin position="21"/>
        <end position="41"/>
    </location>
</feature>
<feature type="transmembrane region" description="Helical" evidence="7">
    <location>
        <begin position="158"/>
        <end position="177"/>
    </location>
</feature>
<gene>
    <name evidence="10" type="ORF">OSSY52_04930</name>
</gene>
<dbReference type="Gene3D" id="3.40.50.300">
    <property type="entry name" value="P-loop containing nucleotide triphosphate hydrolases"/>
    <property type="match status" value="1"/>
</dbReference>
<dbReference type="EMBL" id="AP018712">
    <property type="protein sequence ID" value="BBE30352.1"/>
    <property type="molecule type" value="Genomic_DNA"/>
</dbReference>
<dbReference type="InterPro" id="IPR003593">
    <property type="entry name" value="AAA+_ATPase"/>
</dbReference>
<dbReference type="SMART" id="SM00382">
    <property type="entry name" value="AAA"/>
    <property type="match status" value="1"/>
</dbReference>
<evidence type="ECO:0000313" key="10">
    <source>
        <dbReference type="EMBL" id="BBE30352.1"/>
    </source>
</evidence>
<accession>A0A7G1G8I8</accession>
<evidence type="ECO:0000313" key="11">
    <source>
        <dbReference type="Proteomes" id="UP000516361"/>
    </source>
</evidence>
<evidence type="ECO:0000259" key="8">
    <source>
        <dbReference type="PROSITE" id="PS50893"/>
    </source>
</evidence>
<sequence>MKEFFILFKKLWNYFPKKIKFYYIFYMIVSIINVSIFIILPFLYGKIIDVIEKNQYNSHKIYLYVSLTILGYLSIKIMSLINIKVKESLIQMFNNKIYKSILLLNNKDYKDKESGYWMSILKNDMKQISVLFLDFLYTLPAEIFNAIAVFIILAYYSLTMSIIILISSILNILINLYREKNVIPYYNKAQEKYRHFYSILNTNLKGQKDIKYFNYYSKVSKEIIDNYNVYKNEFNKYKKRDFIISNTLNFINSISEILCTSIAFLLFIKGKYSFGTTILITQFLTIVSTKATYIYENIKWLQSFPNHMKKILYIFDKSKINLNKSYYEQKNEFKYINIDNISFKYKEKNIFKNFNLKINKGDKISIYGKSGVGKTTLINLILGILNPDSGKISIEKNVKIGVFSQDFYIFNRSIKDNILLSDMKVENEEIIKILKYCGLKTWFEKNNYNLDYTVGKSGNFLSGGEKMRVALARLIVYDPEVIILDEPLRGIDKSLKDELILFMKEYIKHKTVIIISHDKDVLSLGNKKIELNKKVLIGCDKNV</sequence>
<dbReference type="KEGG" id="ocy:OSSY52_04930"/>
<feature type="transmembrane region" description="Helical" evidence="7">
    <location>
        <begin position="248"/>
        <end position="268"/>
    </location>
</feature>
<keyword evidence="2 7" id="KW-0812">Transmembrane</keyword>
<dbReference type="InterPro" id="IPR027417">
    <property type="entry name" value="P-loop_NTPase"/>
</dbReference>
<evidence type="ECO:0000256" key="3">
    <source>
        <dbReference type="ARBA" id="ARBA00022741"/>
    </source>
</evidence>
<proteinExistence type="predicted"/>
<dbReference type="Gene3D" id="1.20.1560.10">
    <property type="entry name" value="ABC transporter type 1, transmembrane domain"/>
    <property type="match status" value="1"/>
</dbReference>
<dbReference type="InterPro" id="IPR003439">
    <property type="entry name" value="ABC_transporter-like_ATP-bd"/>
</dbReference>
<evidence type="ECO:0000256" key="4">
    <source>
        <dbReference type="ARBA" id="ARBA00022840"/>
    </source>
</evidence>
<dbReference type="InterPro" id="IPR036640">
    <property type="entry name" value="ABC1_TM_sf"/>
</dbReference>
<dbReference type="PROSITE" id="PS00211">
    <property type="entry name" value="ABC_TRANSPORTER_1"/>
    <property type="match status" value="1"/>
</dbReference>
<dbReference type="AlphaFoldDB" id="A0A7G1G8I8"/>
<keyword evidence="5 7" id="KW-1133">Transmembrane helix</keyword>
<name>A0A7G1G8I8_9BACT</name>
<feature type="domain" description="ABC transmembrane type-1" evidence="9">
    <location>
        <begin position="24"/>
        <end position="289"/>
    </location>
</feature>
<evidence type="ECO:0000259" key="9">
    <source>
        <dbReference type="PROSITE" id="PS50929"/>
    </source>
</evidence>
<reference evidence="10 11" key="1">
    <citation type="submission" date="2018-06" db="EMBL/GenBank/DDBJ databases">
        <title>Genome sequencing of Oceanotoga sp. sy52.</title>
        <authorList>
            <person name="Mori K."/>
        </authorList>
    </citation>
    <scope>NUCLEOTIDE SEQUENCE [LARGE SCALE GENOMIC DNA]</scope>
    <source>
        <strain evidence="11">sy52</strain>
    </source>
</reference>
<dbReference type="InParanoid" id="A0A7G1G8I8"/>
<feature type="transmembrane region" description="Helical" evidence="7">
    <location>
        <begin position="61"/>
        <end position="83"/>
    </location>
</feature>
<comment type="subcellular location">
    <subcellularLocation>
        <location evidence="1">Cell membrane</location>
        <topology evidence="1">Multi-pass membrane protein</topology>
    </subcellularLocation>
</comment>
<dbReference type="GO" id="GO:0016887">
    <property type="term" value="F:ATP hydrolysis activity"/>
    <property type="evidence" value="ECO:0007669"/>
    <property type="project" value="InterPro"/>
</dbReference>
<evidence type="ECO:0000256" key="7">
    <source>
        <dbReference type="SAM" id="Phobius"/>
    </source>
</evidence>
<dbReference type="GO" id="GO:0005886">
    <property type="term" value="C:plasma membrane"/>
    <property type="evidence" value="ECO:0007669"/>
    <property type="project" value="UniProtKB-SubCell"/>
</dbReference>
<dbReference type="PROSITE" id="PS50929">
    <property type="entry name" value="ABC_TM1F"/>
    <property type="match status" value="1"/>
</dbReference>
<keyword evidence="3" id="KW-0547">Nucleotide-binding</keyword>
<dbReference type="Pfam" id="PF00664">
    <property type="entry name" value="ABC_membrane"/>
    <property type="match status" value="1"/>
</dbReference>
<feature type="domain" description="ABC transporter" evidence="8">
    <location>
        <begin position="336"/>
        <end position="543"/>
    </location>
</feature>
<dbReference type="RefSeq" id="WP_190615462.1">
    <property type="nucleotide sequence ID" value="NZ_AP018712.1"/>
</dbReference>
<dbReference type="Pfam" id="PF00005">
    <property type="entry name" value="ABC_tran"/>
    <property type="match status" value="1"/>
</dbReference>
<dbReference type="InterPro" id="IPR039421">
    <property type="entry name" value="Type_1_exporter"/>
</dbReference>
<dbReference type="InterPro" id="IPR011527">
    <property type="entry name" value="ABC1_TM_dom"/>
</dbReference>
<feature type="transmembrane region" description="Helical" evidence="7">
    <location>
        <begin position="128"/>
        <end position="152"/>
    </location>
</feature>
<evidence type="ECO:0000256" key="1">
    <source>
        <dbReference type="ARBA" id="ARBA00004651"/>
    </source>
</evidence>
<evidence type="ECO:0000256" key="2">
    <source>
        <dbReference type="ARBA" id="ARBA00022692"/>
    </source>
</evidence>
<evidence type="ECO:0000256" key="5">
    <source>
        <dbReference type="ARBA" id="ARBA00022989"/>
    </source>
</evidence>
<dbReference type="GO" id="GO:0015421">
    <property type="term" value="F:ABC-type oligopeptide transporter activity"/>
    <property type="evidence" value="ECO:0007669"/>
    <property type="project" value="TreeGrafter"/>
</dbReference>
<organism evidence="10 11">
    <name type="scientific">Tepiditoga spiralis</name>
    <dbReference type="NCBI Taxonomy" id="2108365"/>
    <lineage>
        <taxon>Bacteria</taxon>
        <taxon>Thermotogati</taxon>
        <taxon>Thermotogota</taxon>
        <taxon>Thermotogae</taxon>
        <taxon>Petrotogales</taxon>
        <taxon>Petrotogaceae</taxon>
        <taxon>Tepiditoga</taxon>
    </lineage>
</organism>